<dbReference type="Proteomes" id="UP001432027">
    <property type="component" value="Unassembled WGS sequence"/>
</dbReference>
<protein>
    <submittedName>
        <fullName evidence="1">Uncharacterized protein</fullName>
    </submittedName>
</protein>
<evidence type="ECO:0000313" key="2">
    <source>
        <dbReference type="Proteomes" id="UP001432027"/>
    </source>
</evidence>
<comment type="caution">
    <text evidence="1">The sequence shown here is derived from an EMBL/GenBank/DDBJ whole genome shotgun (WGS) entry which is preliminary data.</text>
</comment>
<accession>A0AAV5SLW9</accession>
<keyword evidence="2" id="KW-1185">Reference proteome</keyword>
<evidence type="ECO:0000313" key="1">
    <source>
        <dbReference type="EMBL" id="GMS81129.1"/>
    </source>
</evidence>
<organism evidence="1 2">
    <name type="scientific">Pristionchus entomophagus</name>
    <dbReference type="NCBI Taxonomy" id="358040"/>
    <lineage>
        <taxon>Eukaryota</taxon>
        <taxon>Metazoa</taxon>
        <taxon>Ecdysozoa</taxon>
        <taxon>Nematoda</taxon>
        <taxon>Chromadorea</taxon>
        <taxon>Rhabditida</taxon>
        <taxon>Rhabditina</taxon>
        <taxon>Diplogasteromorpha</taxon>
        <taxon>Diplogasteroidea</taxon>
        <taxon>Neodiplogasteridae</taxon>
        <taxon>Pristionchus</taxon>
    </lineage>
</organism>
<reference evidence="1" key="1">
    <citation type="submission" date="2023-10" db="EMBL/GenBank/DDBJ databases">
        <title>Genome assembly of Pristionchus species.</title>
        <authorList>
            <person name="Yoshida K."/>
            <person name="Sommer R.J."/>
        </authorList>
    </citation>
    <scope>NUCLEOTIDE SEQUENCE</scope>
    <source>
        <strain evidence="1">RS0144</strain>
    </source>
</reference>
<feature type="non-terminal residue" evidence="1">
    <location>
        <position position="1"/>
    </location>
</feature>
<gene>
    <name evidence="1" type="ORF">PENTCL1PPCAC_3304</name>
</gene>
<feature type="non-terminal residue" evidence="1">
    <location>
        <position position="122"/>
    </location>
</feature>
<dbReference type="AlphaFoldDB" id="A0AAV5SLW9"/>
<name>A0AAV5SLW9_9BILA</name>
<sequence length="122" mass="13714">CIRIRRASGGRSTAKASIKLTHPDRDLYFPIVPSRSMNKCPSDCHPTLAISELASPGLIRSIIAINDPKSSLIWWCRCWDTTSRHFPSIARCARKITSWQFSVSSNGALQYKMNYSINGENK</sequence>
<dbReference type="EMBL" id="BTSX01000001">
    <property type="protein sequence ID" value="GMS81129.1"/>
    <property type="molecule type" value="Genomic_DNA"/>
</dbReference>
<proteinExistence type="predicted"/>